<gene>
    <name evidence="1" type="ORF">B9G98_03929</name>
</gene>
<dbReference type="GO" id="GO:0005743">
    <property type="term" value="C:mitochondrial inner membrane"/>
    <property type="evidence" value="ECO:0007669"/>
    <property type="project" value="TreeGrafter"/>
</dbReference>
<evidence type="ECO:0008006" key="3">
    <source>
        <dbReference type="Google" id="ProtNLM"/>
    </source>
</evidence>
<reference evidence="1 2" key="1">
    <citation type="submission" date="2017-04" db="EMBL/GenBank/DDBJ databases">
        <title>Genome sequencing of [Candida] sorbophila.</title>
        <authorList>
            <person name="Ahn J.O."/>
        </authorList>
    </citation>
    <scope>NUCLEOTIDE SEQUENCE [LARGE SCALE GENOMIC DNA]</scope>
    <source>
        <strain evidence="1 2">DS02</strain>
    </source>
</reference>
<proteinExistence type="predicted"/>
<dbReference type="SUPFAM" id="SSF64076">
    <property type="entry name" value="MTH938-like"/>
    <property type="match status" value="1"/>
</dbReference>
<dbReference type="Gene3D" id="3.40.1230.10">
    <property type="entry name" value="MTH938-like"/>
    <property type="match status" value="1"/>
</dbReference>
<dbReference type="GO" id="GO:0032981">
    <property type="term" value="P:mitochondrial respiratory chain complex I assembly"/>
    <property type="evidence" value="ECO:0007669"/>
    <property type="project" value="TreeGrafter"/>
</dbReference>
<organism evidence="1 2">
    <name type="scientific">Wickerhamiella sorbophila</name>
    <dbReference type="NCBI Taxonomy" id="45607"/>
    <lineage>
        <taxon>Eukaryota</taxon>
        <taxon>Fungi</taxon>
        <taxon>Dikarya</taxon>
        <taxon>Ascomycota</taxon>
        <taxon>Saccharomycotina</taxon>
        <taxon>Dipodascomycetes</taxon>
        <taxon>Dipodascales</taxon>
        <taxon>Trichomonascaceae</taxon>
        <taxon>Wickerhamiella</taxon>
    </lineage>
</organism>
<dbReference type="AlphaFoldDB" id="A0A2T0FMW9"/>
<dbReference type="InterPro" id="IPR036748">
    <property type="entry name" value="MTH938-like_sf"/>
</dbReference>
<dbReference type="RefSeq" id="XP_024666254.1">
    <property type="nucleotide sequence ID" value="XM_024810486.1"/>
</dbReference>
<dbReference type="EMBL" id="NDIQ01000022">
    <property type="protein sequence ID" value="PRT56309.1"/>
    <property type="molecule type" value="Genomic_DNA"/>
</dbReference>
<dbReference type="OrthoDB" id="20681at2759"/>
<evidence type="ECO:0000313" key="1">
    <source>
        <dbReference type="EMBL" id="PRT56309.1"/>
    </source>
</evidence>
<name>A0A2T0FMW9_9ASCO</name>
<protein>
    <recommendedName>
        <fullName evidence="3">NADH dehydrogenase [ubiquinone] 1 alpha subcomplex assembly factor 3</fullName>
    </recommendedName>
</protein>
<evidence type="ECO:0000313" key="2">
    <source>
        <dbReference type="Proteomes" id="UP000238350"/>
    </source>
</evidence>
<dbReference type="Pfam" id="PF04430">
    <property type="entry name" value="DUF498"/>
    <property type="match status" value="1"/>
</dbReference>
<dbReference type="PANTHER" id="PTHR21192">
    <property type="entry name" value="NUCLEAR PROTEIN E3-3"/>
    <property type="match status" value="1"/>
</dbReference>
<dbReference type="STRING" id="45607.A0A2T0FMW9"/>
<dbReference type="InterPro" id="IPR007523">
    <property type="entry name" value="NDUFAF3/AAMDC"/>
</dbReference>
<dbReference type="Proteomes" id="UP000238350">
    <property type="component" value="Unassembled WGS sequence"/>
</dbReference>
<sequence>MLRAAIGRHSLAARRSFSTTNACLFASKRLRPDPDKVPRSEPINLSDEAFRKTNTIEDYAMYDVEPPPNNVDTITSDGFVLANGARITSSAESPLGLILIGHEAYQVDLSNSITGLDSGRVEIDVEKVMGVFQVVNPKPELLVLGLGGKSRILGSKTQSFIRQLGMQTQIGTTLHGASYFDLLATERGKSVAGFLLPPNM</sequence>
<dbReference type="PANTHER" id="PTHR21192:SF2">
    <property type="entry name" value="NADH DEHYDROGENASE [UBIQUINONE] 1 ALPHA SUBCOMPLEX ASSEMBLY FACTOR 3"/>
    <property type="match status" value="1"/>
</dbReference>
<keyword evidence="2" id="KW-1185">Reference proteome</keyword>
<accession>A0A2T0FMW9</accession>
<comment type="caution">
    <text evidence="1">The sequence shown here is derived from an EMBL/GenBank/DDBJ whole genome shotgun (WGS) entry which is preliminary data.</text>
</comment>
<dbReference type="GeneID" id="36517677"/>